<dbReference type="Proteomes" id="UP000269198">
    <property type="component" value="Unassembled WGS sequence"/>
</dbReference>
<dbReference type="InterPro" id="IPR017517">
    <property type="entry name" value="Maleyloyr_isom"/>
</dbReference>
<gene>
    <name evidence="2" type="ORF">EFW17_17545</name>
</gene>
<dbReference type="AlphaFoldDB" id="A0A3N0E5A6"/>
<dbReference type="GO" id="GO:0016853">
    <property type="term" value="F:isomerase activity"/>
    <property type="evidence" value="ECO:0007669"/>
    <property type="project" value="UniProtKB-KW"/>
</dbReference>
<dbReference type="GO" id="GO:0046872">
    <property type="term" value="F:metal ion binding"/>
    <property type="evidence" value="ECO:0007669"/>
    <property type="project" value="InterPro"/>
</dbReference>
<evidence type="ECO:0000313" key="3">
    <source>
        <dbReference type="Proteomes" id="UP000269198"/>
    </source>
</evidence>
<dbReference type="SUPFAM" id="SSF109854">
    <property type="entry name" value="DinB/YfiT-like putative metalloenzymes"/>
    <property type="match status" value="1"/>
</dbReference>
<dbReference type="SUPFAM" id="SSF55718">
    <property type="entry name" value="SCP-like"/>
    <property type="match status" value="1"/>
</dbReference>
<protein>
    <submittedName>
        <fullName evidence="2">Maleylpyruvate isomerase family mycothiol-dependent enzyme</fullName>
    </submittedName>
</protein>
<dbReference type="Pfam" id="PF11716">
    <property type="entry name" value="MDMPI_N"/>
    <property type="match status" value="1"/>
</dbReference>
<proteinExistence type="predicted"/>
<keyword evidence="2" id="KW-0413">Isomerase</keyword>
<comment type="caution">
    <text evidence="2">The sequence shown here is derived from an EMBL/GenBank/DDBJ whole genome shotgun (WGS) entry which is preliminary data.</text>
</comment>
<feature type="domain" description="Mycothiol-dependent maleylpyruvate isomerase metal-binding" evidence="1">
    <location>
        <begin position="19"/>
        <end position="153"/>
    </location>
</feature>
<accession>A0A3N0E5A6</accession>
<name>A0A3N0E5A6_9ACTN</name>
<dbReference type="OrthoDB" id="5118203at2"/>
<dbReference type="NCBIfam" id="TIGR03083">
    <property type="entry name" value="maleylpyruvate isomerase family mycothiol-dependent enzyme"/>
    <property type="match status" value="1"/>
</dbReference>
<dbReference type="RefSeq" id="WP_123202494.1">
    <property type="nucleotide sequence ID" value="NZ_RJMB01000019.1"/>
</dbReference>
<evidence type="ECO:0000259" key="1">
    <source>
        <dbReference type="Pfam" id="PF11716"/>
    </source>
</evidence>
<dbReference type="Gene3D" id="1.20.120.450">
    <property type="entry name" value="dinb family like domain"/>
    <property type="match status" value="1"/>
</dbReference>
<keyword evidence="2" id="KW-0670">Pyruvate</keyword>
<keyword evidence="3" id="KW-1185">Reference proteome</keyword>
<dbReference type="EMBL" id="RJMB01000019">
    <property type="protein sequence ID" value="RNL83017.1"/>
    <property type="molecule type" value="Genomic_DNA"/>
</dbReference>
<dbReference type="InterPro" id="IPR034660">
    <property type="entry name" value="DinB/YfiT-like"/>
</dbReference>
<organism evidence="2 3">
    <name type="scientific">Halostreptopolyspora alba</name>
    <dbReference type="NCBI Taxonomy" id="2487137"/>
    <lineage>
        <taxon>Bacteria</taxon>
        <taxon>Bacillati</taxon>
        <taxon>Actinomycetota</taxon>
        <taxon>Actinomycetes</taxon>
        <taxon>Streptosporangiales</taxon>
        <taxon>Nocardiopsidaceae</taxon>
        <taxon>Halostreptopolyspora</taxon>
    </lineage>
</organism>
<dbReference type="InterPro" id="IPR036527">
    <property type="entry name" value="SCP2_sterol-bd_dom_sf"/>
</dbReference>
<dbReference type="Gene3D" id="3.30.1050.20">
    <property type="match status" value="1"/>
</dbReference>
<sequence length="245" mass="26899">MTNAEIPPVSSALRWAQEGNARFTNLLATLDDAGLDAPSRLPGWSRRHVLAHLGANARGLGRLLHWARTDERTPMYPSREERDLEIERDARLSPAELRSLVHDSMARLSDDMEAFPDERWDVTVEASGLWGTIPASTIPWMRCLEVWVHTTDLDYGVTFEDIPPGVVDALIADATRTLTERGQEPPLALRPVDRDREWLVGAQTGPTAAVTGPASGIAAWVTGRGADAVRPAEEGTVLPTLGTWR</sequence>
<dbReference type="InterPro" id="IPR024344">
    <property type="entry name" value="MDMPI_metal-binding"/>
</dbReference>
<evidence type="ECO:0000313" key="2">
    <source>
        <dbReference type="EMBL" id="RNL83017.1"/>
    </source>
</evidence>
<reference evidence="2 3" key="1">
    <citation type="submission" date="2018-11" db="EMBL/GenBank/DDBJ databases">
        <title>The genome draft of YIM 96095.</title>
        <authorList>
            <person name="Tang S.-K."/>
            <person name="Chunyu W.-X."/>
            <person name="Feng Y.-Z."/>
        </authorList>
    </citation>
    <scope>NUCLEOTIDE SEQUENCE [LARGE SCALE GENOMIC DNA]</scope>
    <source>
        <strain evidence="2 3">YIM 96095</strain>
    </source>
</reference>